<evidence type="ECO:0000256" key="2">
    <source>
        <dbReference type="ARBA" id="ARBA00022525"/>
    </source>
</evidence>
<keyword evidence="3 7" id="KW-0732">Signal</keyword>
<evidence type="ECO:0000256" key="4">
    <source>
        <dbReference type="ARBA" id="ARBA00022737"/>
    </source>
</evidence>
<proteinExistence type="predicted"/>
<dbReference type="SMART" id="SM00209">
    <property type="entry name" value="TSP1"/>
    <property type="match status" value="2"/>
</dbReference>
<evidence type="ECO:0000313" key="9">
    <source>
        <dbReference type="EMBL" id="CAH3155410.1"/>
    </source>
</evidence>
<accession>A0ABN8Q1R0</accession>
<dbReference type="InterPro" id="IPR008979">
    <property type="entry name" value="Galactose-bd-like_sf"/>
</dbReference>
<dbReference type="InterPro" id="IPR036383">
    <property type="entry name" value="TSP1_rpt_sf"/>
</dbReference>
<keyword evidence="2" id="KW-0964">Secreted</keyword>
<evidence type="ECO:0000256" key="5">
    <source>
        <dbReference type="ARBA" id="ARBA00023157"/>
    </source>
</evidence>
<name>A0ABN8Q1R0_9CNID</name>
<dbReference type="SMART" id="SM00231">
    <property type="entry name" value="FA58C"/>
    <property type="match status" value="1"/>
</dbReference>
<comment type="caution">
    <text evidence="9">The sequence shown here is derived from an EMBL/GenBank/DDBJ whole genome shotgun (WGS) entry which is preliminary data.</text>
</comment>
<keyword evidence="5" id="KW-1015">Disulfide bond</keyword>
<evidence type="ECO:0000256" key="7">
    <source>
        <dbReference type="SAM" id="SignalP"/>
    </source>
</evidence>
<evidence type="ECO:0000313" key="10">
    <source>
        <dbReference type="Proteomes" id="UP001159405"/>
    </source>
</evidence>
<evidence type="ECO:0000256" key="1">
    <source>
        <dbReference type="ARBA" id="ARBA00004613"/>
    </source>
</evidence>
<feature type="region of interest" description="Disordered" evidence="6">
    <location>
        <begin position="310"/>
        <end position="347"/>
    </location>
</feature>
<protein>
    <recommendedName>
        <fullName evidence="8">F5/8 type C domain-containing protein</fullName>
    </recommendedName>
</protein>
<dbReference type="PROSITE" id="PS01285">
    <property type="entry name" value="FA58C_1"/>
    <property type="match status" value="1"/>
</dbReference>
<feature type="compositionally biased region" description="Basic and acidic residues" evidence="6">
    <location>
        <begin position="319"/>
        <end position="332"/>
    </location>
</feature>
<dbReference type="InterPro" id="IPR052065">
    <property type="entry name" value="Compl_asym_regulator"/>
</dbReference>
<dbReference type="InterPro" id="IPR000421">
    <property type="entry name" value="FA58C"/>
</dbReference>
<evidence type="ECO:0000256" key="6">
    <source>
        <dbReference type="SAM" id="MobiDB-lite"/>
    </source>
</evidence>
<feature type="chain" id="PRO_5046295139" description="F5/8 type C domain-containing protein" evidence="7">
    <location>
        <begin position="22"/>
        <end position="347"/>
    </location>
</feature>
<evidence type="ECO:0000259" key="8">
    <source>
        <dbReference type="PROSITE" id="PS50022"/>
    </source>
</evidence>
<dbReference type="SUPFAM" id="SSF49785">
    <property type="entry name" value="Galactose-binding domain-like"/>
    <property type="match status" value="1"/>
</dbReference>
<dbReference type="Gene3D" id="2.60.120.260">
    <property type="entry name" value="Galactose-binding domain-like"/>
    <property type="match status" value="1"/>
</dbReference>
<feature type="signal peptide" evidence="7">
    <location>
        <begin position="1"/>
        <end position="21"/>
    </location>
</feature>
<reference evidence="9 10" key="1">
    <citation type="submission" date="2022-05" db="EMBL/GenBank/DDBJ databases">
        <authorList>
            <consortium name="Genoscope - CEA"/>
            <person name="William W."/>
        </authorList>
    </citation>
    <scope>NUCLEOTIDE SEQUENCE [LARGE SCALE GENOMIC DNA]</scope>
</reference>
<evidence type="ECO:0000256" key="3">
    <source>
        <dbReference type="ARBA" id="ARBA00022729"/>
    </source>
</evidence>
<gene>
    <name evidence="9" type="ORF">PLOB_00001536</name>
</gene>
<dbReference type="EMBL" id="CALNXK010000101">
    <property type="protein sequence ID" value="CAH3155410.1"/>
    <property type="molecule type" value="Genomic_DNA"/>
</dbReference>
<keyword evidence="10" id="KW-1185">Reference proteome</keyword>
<keyword evidence="4" id="KW-0677">Repeat</keyword>
<dbReference type="Gene3D" id="2.20.100.10">
    <property type="entry name" value="Thrombospondin type-1 (TSP1) repeat"/>
    <property type="match status" value="2"/>
</dbReference>
<dbReference type="Proteomes" id="UP001159405">
    <property type="component" value="Unassembled WGS sequence"/>
</dbReference>
<organism evidence="9 10">
    <name type="scientific">Porites lobata</name>
    <dbReference type="NCBI Taxonomy" id="104759"/>
    <lineage>
        <taxon>Eukaryota</taxon>
        <taxon>Metazoa</taxon>
        <taxon>Cnidaria</taxon>
        <taxon>Anthozoa</taxon>
        <taxon>Hexacorallia</taxon>
        <taxon>Scleractinia</taxon>
        <taxon>Fungiina</taxon>
        <taxon>Poritidae</taxon>
        <taxon>Porites</taxon>
    </lineage>
</organism>
<dbReference type="PANTHER" id="PTHR22906">
    <property type="entry name" value="PROPERDIN"/>
    <property type="match status" value="1"/>
</dbReference>
<dbReference type="Pfam" id="PF00754">
    <property type="entry name" value="F5_F8_type_C"/>
    <property type="match status" value="1"/>
</dbReference>
<dbReference type="PROSITE" id="PS50092">
    <property type="entry name" value="TSP1"/>
    <property type="match status" value="2"/>
</dbReference>
<dbReference type="SUPFAM" id="SSF82895">
    <property type="entry name" value="TSP-1 type 1 repeat"/>
    <property type="match status" value="2"/>
</dbReference>
<dbReference type="PANTHER" id="PTHR22906:SF43">
    <property type="entry name" value="PROPERDIN"/>
    <property type="match status" value="1"/>
</dbReference>
<comment type="subcellular location">
    <subcellularLocation>
        <location evidence="1">Secreted</location>
    </subcellularLocation>
</comment>
<dbReference type="PROSITE" id="PS50022">
    <property type="entry name" value="FA58C_3"/>
    <property type="match status" value="1"/>
</dbReference>
<dbReference type="InterPro" id="IPR000884">
    <property type="entry name" value="TSP1_rpt"/>
</dbReference>
<dbReference type="Pfam" id="PF00090">
    <property type="entry name" value="TSP_1"/>
    <property type="match status" value="2"/>
</dbReference>
<feature type="domain" description="F5/8 type C" evidence="8">
    <location>
        <begin position="19"/>
        <end position="172"/>
    </location>
</feature>
<dbReference type="CDD" id="cd00057">
    <property type="entry name" value="FA58C"/>
    <property type="match status" value="1"/>
</dbReference>
<sequence length="347" mass="38265">MKALFFSWLLGILCVSGSVDGACFSDLGKKVPDKKITASSSLNKNTIASFARQDGKNAWCSASNDSSPFLEIELNEDKKITGIVTQGSPNLSRWVTQFRVKYYKEGKWNTYVKEDETQDLDGNQARDRLKINRLDPPIVTTTIRIYPKKTGSVYNQPKLKNVTCLRLGLKGCSAPVDGGWGIWGNWSECSVTCGVGFRSRERKCNSPVPKNGGKPCNDSGRLETIDCIKPSCKVDGGWGRWSDWTDCNRTCGIGMKSRTRKCDSPKPQNGGRECDKNEGVDIKLCRKRKCPENEIYAGYSGSGEGWVMHSGGGMNSAGSEDRGPGGWEEHSGKIPFELTYGDDEDYS</sequence>